<dbReference type="InterPro" id="IPR036634">
    <property type="entry name" value="PRD_sf"/>
</dbReference>
<dbReference type="Gene3D" id="3.40.50.510">
    <property type="entry name" value="Phosphotransferase system, mannose-type IIA component"/>
    <property type="match status" value="1"/>
</dbReference>
<dbReference type="GO" id="GO:0005524">
    <property type="term" value="F:ATP binding"/>
    <property type="evidence" value="ECO:0007669"/>
    <property type="project" value="UniProtKB-KW"/>
</dbReference>
<organism evidence="9 10">
    <name type="scientific">Selenomonas ruminantium</name>
    <dbReference type="NCBI Taxonomy" id="971"/>
    <lineage>
        <taxon>Bacteria</taxon>
        <taxon>Bacillati</taxon>
        <taxon>Bacillota</taxon>
        <taxon>Negativicutes</taxon>
        <taxon>Selenomonadales</taxon>
        <taxon>Selenomonadaceae</taxon>
        <taxon>Selenomonas</taxon>
    </lineage>
</organism>
<dbReference type="AlphaFoldDB" id="A0A1H3XS24"/>
<dbReference type="Pfam" id="PF03610">
    <property type="entry name" value="EIIA-man"/>
    <property type="match status" value="1"/>
</dbReference>
<dbReference type="GO" id="GO:0016301">
    <property type="term" value="F:kinase activity"/>
    <property type="evidence" value="ECO:0007669"/>
    <property type="project" value="UniProtKB-KW"/>
</dbReference>
<evidence type="ECO:0000256" key="3">
    <source>
        <dbReference type="ARBA" id="ARBA00022777"/>
    </source>
</evidence>
<dbReference type="PROSITE" id="PS50045">
    <property type="entry name" value="SIGMA54_INTERACT_4"/>
    <property type="match status" value="1"/>
</dbReference>
<evidence type="ECO:0000259" key="6">
    <source>
        <dbReference type="PROSITE" id="PS50045"/>
    </source>
</evidence>
<dbReference type="InterPro" id="IPR003593">
    <property type="entry name" value="AAA+_ATPase"/>
</dbReference>
<feature type="domain" description="PRD" evidence="8">
    <location>
        <begin position="472"/>
        <end position="577"/>
    </location>
</feature>
<dbReference type="EMBL" id="FNQG01000006">
    <property type="protein sequence ID" value="SEA02143.1"/>
    <property type="molecule type" value="Genomic_DNA"/>
</dbReference>
<dbReference type="PANTHER" id="PTHR32071">
    <property type="entry name" value="TRANSCRIPTIONAL REGULATORY PROTEIN"/>
    <property type="match status" value="1"/>
</dbReference>
<protein>
    <submittedName>
        <fullName evidence="9">Transcriptional regulatory protein LevR, contains PRD, AAA+ and EIIA domains</fullName>
    </submittedName>
</protein>
<keyword evidence="4" id="KW-0067">ATP-binding</keyword>
<dbReference type="Gene3D" id="1.10.1790.10">
    <property type="entry name" value="PRD domain"/>
    <property type="match status" value="1"/>
</dbReference>
<evidence type="ECO:0000256" key="1">
    <source>
        <dbReference type="ARBA" id="ARBA00022679"/>
    </source>
</evidence>
<sequence>MKRSERILTYIQERSAAIKAKDLTGQIGFDAQEIAAELDILRNNVSKELNELHRQDKIVKFTGRPVRYFDRETLAELLGTELGQGPLQFRDVEECKRLFASDAEEEANPFARLIGADKSLKRQVEQGKAAILYPPDGLHTLIVGQTGVGKTLFAHMMFAYGKAMKRFSEDAPFITFNCADYYNNPQLLISHVFGHIKGAFTGADTAKAGLVEEADGGVLFLDEIHRLPPEGQEMIFYFMDTGTFNRLGETTRSRKAKVLIIGATTEDPNSALTKTFVRRIPNIITIKPLSERTLEEKLDILKLLFMEEAQRVKKPVRISVEAVKALIGSIGSGNVGQLKSNIKLLCAQAFLNGIDNPSFIEADFRMLPPSVRDGLLTLSANRQALSELTQYVSEPLLVSPPGGKFKVDDEGSREGFNLYQVVEDKVALLKGEGISDELVKQIVATDVNVYVKELYNKKHSVNMTTRERLLKIVDEALVDFSEQISLYVQKRLNRSYRDRFLYAFSLHLSAFLKRVKAQESIPYTEIEGAIPKDSDYMRVAEELGALIEKHYHVKVPQAEIEYIALLLESSDDDDLEEKIIILVATHGKATASSMVDVAKRLFSSTDTNIIAIDMPLEVNPQDIFEQTAAMLKGMECQKGVLILADMGSLCNIGAMLSERLKIPVRTLDMVSTPLILEAMRKVDIAGMDLDSIYESLLSFKGYEAVDTHELPINTQEAIVTICSSGHGAAMKLKALVEDVLRHAGRIIEVIPIGVLHMDDRLAEIAKEYRIVAAVGMKKPAMNVPFIPLEQLIDGEGERLLTELVFDSESVLETSLSPSEGKGKGNMVVQRLCEESLQRFLTYLNPAKIMSVLLEFDKSLEADLQLKLSNPLRVRLLVHCGCALERVVTRSPLVYKEDKSAVDEKKLMALKRAAKIFDETLKLRFDEDEYYFMANML</sequence>
<evidence type="ECO:0000256" key="4">
    <source>
        <dbReference type="ARBA" id="ARBA00022840"/>
    </source>
</evidence>
<dbReference type="InterPro" id="IPR036662">
    <property type="entry name" value="PTS_EIIA_man-typ_sf"/>
</dbReference>
<dbReference type="CDD" id="cd00006">
    <property type="entry name" value="PTS_IIA_man"/>
    <property type="match status" value="1"/>
</dbReference>
<dbReference type="Pfam" id="PF00874">
    <property type="entry name" value="PRD"/>
    <property type="match status" value="2"/>
</dbReference>
<dbReference type="SUPFAM" id="SSF63520">
    <property type="entry name" value="PTS-regulatory domain, PRD"/>
    <property type="match status" value="2"/>
</dbReference>
<keyword evidence="5" id="KW-0238">DNA-binding</keyword>
<dbReference type="GO" id="GO:0009401">
    <property type="term" value="P:phosphoenolpyruvate-dependent sugar phosphotransferase system"/>
    <property type="evidence" value="ECO:0007669"/>
    <property type="project" value="InterPro"/>
</dbReference>
<dbReference type="SUPFAM" id="SSF53062">
    <property type="entry name" value="PTS system fructose IIA component-like"/>
    <property type="match status" value="1"/>
</dbReference>
<dbReference type="InterPro" id="IPR002078">
    <property type="entry name" value="Sigma_54_int"/>
</dbReference>
<dbReference type="GO" id="GO:0003677">
    <property type="term" value="F:DNA binding"/>
    <property type="evidence" value="ECO:0007669"/>
    <property type="project" value="UniProtKB-KW"/>
</dbReference>
<evidence type="ECO:0000256" key="5">
    <source>
        <dbReference type="ARBA" id="ARBA00023125"/>
    </source>
</evidence>
<dbReference type="InterPro" id="IPR011608">
    <property type="entry name" value="PRD"/>
</dbReference>
<dbReference type="SMART" id="SM00382">
    <property type="entry name" value="AAA"/>
    <property type="match status" value="1"/>
</dbReference>
<proteinExistence type="predicted"/>
<evidence type="ECO:0000259" key="7">
    <source>
        <dbReference type="PROSITE" id="PS51096"/>
    </source>
</evidence>
<dbReference type="GO" id="GO:0016020">
    <property type="term" value="C:membrane"/>
    <property type="evidence" value="ECO:0007669"/>
    <property type="project" value="InterPro"/>
</dbReference>
<dbReference type="Gene3D" id="3.40.50.300">
    <property type="entry name" value="P-loop containing nucleotide triphosphate hydrolases"/>
    <property type="match status" value="1"/>
</dbReference>
<dbReference type="InterPro" id="IPR033887">
    <property type="entry name" value="PTS_IIA_man"/>
</dbReference>
<keyword evidence="2" id="KW-0547">Nucleotide-binding</keyword>
<evidence type="ECO:0000313" key="10">
    <source>
        <dbReference type="Proteomes" id="UP000183469"/>
    </source>
</evidence>
<dbReference type="InterPro" id="IPR004701">
    <property type="entry name" value="PTS_EIIA_man-typ"/>
</dbReference>
<dbReference type="SUPFAM" id="SSF52540">
    <property type="entry name" value="P-loop containing nucleoside triphosphate hydrolases"/>
    <property type="match status" value="1"/>
</dbReference>
<accession>A0A1H3XS24</accession>
<feature type="domain" description="PRD" evidence="8">
    <location>
        <begin position="843"/>
        <end position="936"/>
    </location>
</feature>
<dbReference type="Pfam" id="PF00158">
    <property type="entry name" value="Sigma54_activat"/>
    <property type="match status" value="1"/>
</dbReference>
<reference evidence="9 10" key="1">
    <citation type="submission" date="2016-10" db="EMBL/GenBank/DDBJ databases">
        <authorList>
            <person name="de Groot N.N."/>
        </authorList>
    </citation>
    <scope>NUCLEOTIDE SEQUENCE [LARGE SCALE GENOMIC DNA]</scope>
    <source>
        <strain evidence="9 10">DSM 2872</strain>
    </source>
</reference>
<keyword evidence="3" id="KW-0418">Kinase</keyword>
<dbReference type="GO" id="GO:0006355">
    <property type="term" value="P:regulation of DNA-templated transcription"/>
    <property type="evidence" value="ECO:0007669"/>
    <property type="project" value="InterPro"/>
</dbReference>
<name>A0A1H3XS24_SELRU</name>
<feature type="domain" description="PTS EIIA type-4" evidence="7">
    <location>
        <begin position="578"/>
        <end position="705"/>
    </location>
</feature>
<evidence type="ECO:0000259" key="8">
    <source>
        <dbReference type="PROSITE" id="PS51372"/>
    </source>
</evidence>
<dbReference type="InterPro" id="IPR027417">
    <property type="entry name" value="P-loop_NTPase"/>
</dbReference>
<keyword evidence="1" id="KW-0808">Transferase</keyword>
<feature type="domain" description="Sigma-54 factor interaction" evidence="6">
    <location>
        <begin position="113"/>
        <end position="347"/>
    </location>
</feature>
<dbReference type="SUPFAM" id="SSF46785">
    <property type="entry name" value="Winged helix' DNA-binding domain"/>
    <property type="match status" value="1"/>
</dbReference>
<dbReference type="OrthoDB" id="1632886at2"/>
<gene>
    <name evidence="9" type="ORF">SAMN05660648_01609</name>
</gene>
<dbReference type="PROSITE" id="PS51096">
    <property type="entry name" value="PTS_EIIA_TYPE_4"/>
    <property type="match status" value="1"/>
</dbReference>
<evidence type="ECO:0000313" key="9">
    <source>
        <dbReference type="EMBL" id="SEA02143.1"/>
    </source>
</evidence>
<evidence type="ECO:0000256" key="2">
    <source>
        <dbReference type="ARBA" id="ARBA00022741"/>
    </source>
</evidence>
<dbReference type="CDD" id="cd00009">
    <property type="entry name" value="AAA"/>
    <property type="match status" value="1"/>
</dbReference>
<dbReference type="PANTHER" id="PTHR32071:SF90">
    <property type="entry name" value="TRANSCRIPTIONAL REGULATORY PROTEIN LEVR"/>
    <property type="match status" value="1"/>
</dbReference>
<dbReference type="PROSITE" id="PS51372">
    <property type="entry name" value="PRD_2"/>
    <property type="match status" value="2"/>
</dbReference>
<dbReference type="Proteomes" id="UP000183469">
    <property type="component" value="Unassembled WGS sequence"/>
</dbReference>
<dbReference type="InterPro" id="IPR036390">
    <property type="entry name" value="WH_DNA-bd_sf"/>
</dbReference>